<dbReference type="InterPro" id="IPR051319">
    <property type="entry name" value="Oligoribo/pAp-PDE_c-di-AMP_PDE"/>
</dbReference>
<evidence type="ECO:0000313" key="4">
    <source>
        <dbReference type="Proteomes" id="UP000321901"/>
    </source>
</evidence>
<dbReference type="OrthoDB" id="9803668at2"/>
<organism evidence="3 4">
    <name type="scientific">Sporosarcina luteola</name>
    <dbReference type="NCBI Taxonomy" id="582850"/>
    <lineage>
        <taxon>Bacteria</taxon>
        <taxon>Bacillati</taxon>
        <taxon>Bacillota</taxon>
        <taxon>Bacilli</taxon>
        <taxon>Bacillales</taxon>
        <taxon>Caryophanaceae</taxon>
        <taxon>Sporosarcina</taxon>
    </lineage>
</organism>
<keyword evidence="4" id="KW-1185">Reference proteome</keyword>
<evidence type="ECO:0000259" key="1">
    <source>
        <dbReference type="Pfam" id="PF01368"/>
    </source>
</evidence>
<feature type="domain" description="DDH" evidence="1">
    <location>
        <begin position="14"/>
        <end position="154"/>
    </location>
</feature>
<dbReference type="Pfam" id="PF02272">
    <property type="entry name" value="DHHA1"/>
    <property type="match status" value="1"/>
</dbReference>
<dbReference type="PANTHER" id="PTHR47618:SF1">
    <property type="entry name" value="BIFUNCTIONAL OLIGORIBONUCLEASE AND PAP PHOSPHATASE NRNA"/>
    <property type="match status" value="1"/>
</dbReference>
<feature type="domain" description="DHHA1" evidence="2">
    <location>
        <begin position="228"/>
        <end position="310"/>
    </location>
</feature>
<accession>A0A511Z450</accession>
<protein>
    <submittedName>
        <fullName evidence="3">Bifunctional oligoribonuclease and PAP phosphatase NrnA</fullName>
    </submittedName>
</protein>
<dbReference type="InterPro" id="IPR003156">
    <property type="entry name" value="DHHA1_dom"/>
</dbReference>
<proteinExistence type="predicted"/>
<gene>
    <name evidence="3" type="primary">nrnA</name>
    <name evidence="3" type="ORF">SLU01_05310</name>
</gene>
<evidence type="ECO:0000259" key="2">
    <source>
        <dbReference type="Pfam" id="PF02272"/>
    </source>
</evidence>
<dbReference type="Gene3D" id="3.90.1640.10">
    <property type="entry name" value="inorganic pyrophosphatase (n-terminal core)"/>
    <property type="match status" value="1"/>
</dbReference>
<dbReference type="PANTHER" id="PTHR47618">
    <property type="entry name" value="BIFUNCTIONAL OLIGORIBONUCLEASE AND PAP PHOSPHATASE NRNA"/>
    <property type="match status" value="1"/>
</dbReference>
<name>A0A511Z450_9BACL</name>
<comment type="caution">
    <text evidence="3">The sequence shown here is derived from an EMBL/GenBank/DDBJ whole genome shotgun (WGS) entry which is preliminary data.</text>
</comment>
<dbReference type="InterPro" id="IPR038763">
    <property type="entry name" value="DHH_sf"/>
</dbReference>
<dbReference type="Proteomes" id="UP000321901">
    <property type="component" value="Unassembled WGS sequence"/>
</dbReference>
<dbReference type="SUPFAM" id="SSF64182">
    <property type="entry name" value="DHH phosphoesterases"/>
    <property type="match status" value="1"/>
</dbReference>
<evidence type="ECO:0000313" key="3">
    <source>
        <dbReference type="EMBL" id="GEN82219.1"/>
    </source>
</evidence>
<dbReference type="GO" id="GO:0003676">
    <property type="term" value="F:nucleic acid binding"/>
    <property type="evidence" value="ECO:0007669"/>
    <property type="project" value="InterPro"/>
</dbReference>
<dbReference type="Gene3D" id="3.10.310.30">
    <property type="match status" value="1"/>
</dbReference>
<reference evidence="3 4" key="1">
    <citation type="submission" date="2019-07" db="EMBL/GenBank/DDBJ databases">
        <title>Whole genome shotgun sequence of Sporosarcina luteola NBRC 105378.</title>
        <authorList>
            <person name="Hosoyama A."/>
            <person name="Uohara A."/>
            <person name="Ohji S."/>
            <person name="Ichikawa N."/>
        </authorList>
    </citation>
    <scope>NUCLEOTIDE SEQUENCE [LARGE SCALE GENOMIC DNA]</scope>
    <source>
        <strain evidence="3 4">NBRC 105378</strain>
    </source>
</reference>
<dbReference type="EMBL" id="BJYL01000006">
    <property type="protein sequence ID" value="GEN82219.1"/>
    <property type="molecule type" value="Genomic_DNA"/>
</dbReference>
<dbReference type="Pfam" id="PF01368">
    <property type="entry name" value="DHH"/>
    <property type="match status" value="1"/>
</dbReference>
<dbReference type="InterPro" id="IPR001667">
    <property type="entry name" value="DDH_dom"/>
</dbReference>
<sequence>MKRQIIDTIEKYDKIIIHRHVRPDPDAYGSQVGLKELIKTNYPEKKVYAAGAHDEMLSYLAEQDAVDKADYEGALVIITDTGNTERIDAEFYKEGAYILKIDHHPNVDPYGDVRWVDTESSSTSEMIYLLFEEGRENYRWKMSDACARLLFAGIVGDTGRFLFPSATVRTFEIASGLIKHDFDRTKLFAEMYEEDRRLLHLKGYMYQNFTIDEHGAAFIKIDKSILKQFDVTASETSQLVGSLGDVKGICAWVIFVEEEDQIRVRLRSKGPIINQLAAEYDGGGHPLASGASIYSWEKADEVIGKLKKLCAVY</sequence>
<dbReference type="AlphaFoldDB" id="A0A511Z450"/>
<dbReference type="RefSeq" id="WP_147055060.1">
    <property type="nucleotide sequence ID" value="NZ_BJYL01000006.1"/>
</dbReference>